<keyword evidence="2" id="KW-1185">Reference proteome</keyword>
<proteinExistence type="predicted"/>
<dbReference type="EMBL" id="CAQQ02123604">
    <property type="status" value="NOT_ANNOTATED_CDS"/>
    <property type="molecule type" value="Genomic_DNA"/>
</dbReference>
<dbReference type="EMBL" id="CAQQ02123607">
    <property type="status" value="NOT_ANNOTATED_CDS"/>
    <property type="molecule type" value="Genomic_DNA"/>
</dbReference>
<reference evidence="2" key="1">
    <citation type="submission" date="2013-02" db="EMBL/GenBank/DDBJ databases">
        <authorList>
            <person name="Hughes D."/>
        </authorList>
    </citation>
    <scope>NUCLEOTIDE SEQUENCE</scope>
    <source>
        <strain>Durham</strain>
        <strain evidence="2">NC isolate 2 -- Noor lab</strain>
    </source>
</reference>
<dbReference type="HOGENOM" id="CLU_1909071_0_0_1"/>
<accession>T1GCZ2</accession>
<organism evidence="1 2">
    <name type="scientific">Megaselia scalaris</name>
    <name type="common">Humpbacked fly</name>
    <name type="synonym">Phora scalaris</name>
    <dbReference type="NCBI Taxonomy" id="36166"/>
    <lineage>
        <taxon>Eukaryota</taxon>
        <taxon>Metazoa</taxon>
        <taxon>Ecdysozoa</taxon>
        <taxon>Arthropoda</taxon>
        <taxon>Hexapoda</taxon>
        <taxon>Insecta</taxon>
        <taxon>Pterygota</taxon>
        <taxon>Neoptera</taxon>
        <taxon>Endopterygota</taxon>
        <taxon>Diptera</taxon>
        <taxon>Brachycera</taxon>
        <taxon>Muscomorpha</taxon>
        <taxon>Platypezoidea</taxon>
        <taxon>Phoridae</taxon>
        <taxon>Megaseliini</taxon>
        <taxon>Megaselia</taxon>
    </lineage>
</organism>
<reference evidence="1" key="2">
    <citation type="submission" date="2015-06" db="UniProtKB">
        <authorList>
            <consortium name="EnsemblMetazoa"/>
        </authorList>
    </citation>
    <scope>IDENTIFICATION</scope>
</reference>
<dbReference type="EMBL" id="CAQQ02123606">
    <property type="status" value="NOT_ANNOTATED_CDS"/>
    <property type="molecule type" value="Genomic_DNA"/>
</dbReference>
<evidence type="ECO:0000313" key="2">
    <source>
        <dbReference type="Proteomes" id="UP000015102"/>
    </source>
</evidence>
<dbReference type="Proteomes" id="UP000015102">
    <property type="component" value="Unassembled WGS sequence"/>
</dbReference>
<dbReference type="AlphaFoldDB" id="T1GCZ2"/>
<sequence length="133" mass="15194">MTHSSQTFSCDILDDIWIWYSCLRITFLNRTKILRSTSFFDAPPCVIQSHMTESNDPNRFITINSSLNSMFNIQAWVNPSTPFDQNVFLMPLGLVIKPVTESFNSPRIDKYSIKEFACSRSSAAAERGGFRII</sequence>
<evidence type="ECO:0000313" key="1">
    <source>
        <dbReference type="EnsemblMetazoa" id="MESCA001166-PA"/>
    </source>
</evidence>
<dbReference type="EMBL" id="CAQQ02123605">
    <property type="status" value="NOT_ANNOTATED_CDS"/>
    <property type="molecule type" value="Genomic_DNA"/>
</dbReference>
<name>T1GCZ2_MEGSC</name>
<dbReference type="EnsemblMetazoa" id="MESCA001166-RA">
    <property type="protein sequence ID" value="MESCA001166-PA"/>
    <property type="gene ID" value="MESCA001166"/>
</dbReference>
<protein>
    <submittedName>
        <fullName evidence="1">Uncharacterized protein</fullName>
    </submittedName>
</protein>